<keyword evidence="2" id="KW-1003">Cell membrane</keyword>
<feature type="region of interest" description="Disordered" evidence="6">
    <location>
        <begin position="73"/>
        <end position="226"/>
    </location>
</feature>
<dbReference type="EMBL" id="CP032514">
    <property type="protein sequence ID" value="AYD90319.1"/>
    <property type="molecule type" value="Genomic_DNA"/>
</dbReference>
<reference evidence="9 10" key="1">
    <citation type="submission" date="2018-09" db="EMBL/GenBank/DDBJ databases">
        <authorList>
            <person name="Li J."/>
        </authorList>
    </citation>
    <scope>NUCLEOTIDE SEQUENCE [LARGE SCALE GENOMIC DNA]</scope>
    <source>
        <strain evidence="9 10">2129</strain>
    </source>
</reference>
<feature type="transmembrane region" description="Helical" evidence="7">
    <location>
        <begin position="36"/>
        <end position="55"/>
    </location>
</feature>
<evidence type="ECO:0000259" key="8">
    <source>
        <dbReference type="Pfam" id="PF13396"/>
    </source>
</evidence>
<dbReference type="Proteomes" id="UP000273001">
    <property type="component" value="Chromosome"/>
</dbReference>
<gene>
    <name evidence="9" type="ORF">D5R93_10455</name>
</gene>
<evidence type="ECO:0000256" key="2">
    <source>
        <dbReference type="ARBA" id="ARBA00022475"/>
    </source>
</evidence>
<comment type="subcellular location">
    <subcellularLocation>
        <location evidence="1">Cell membrane</location>
        <topology evidence="1">Multi-pass membrane protein</topology>
    </subcellularLocation>
</comment>
<sequence>MRAALFVLAFALQLYALLDCARTPEENMPARMPKFMWVVLIILVPTVGAIAWIIVSRVSAAERRGGYVEPTVWSSREGTSLRRPERPRPLAPDDDTDFLRDLEQDLRRRRHHPDTPDTTTQGRRVPGTSDTQSTWDASGQAGTGRTAPGSAGASEHPQDPGRAQVPDGSAPADPGAPGSEEKRGGMADRKGQKEGQNPPEDPSPSDPDGTAGPSGGPDSGSAPCKP</sequence>
<feature type="compositionally biased region" description="Basic and acidic residues" evidence="6">
    <location>
        <begin position="179"/>
        <end position="193"/>
    </location>
</feature>
<keyword evidence="10" id="KW-1185">Reference proteome</keyword>
<keyword evidence="3 7" id="KW-0812">Transmembrane</keyword>
<evidence type="ECO:0000256" key="3">
    <source>
        <dbReference type="ARBA" id="ARBA00022692"/>
    </source>
</evidence>
<name>A0ABM6Z597_9ACTO</name>
<feature type="compositionally biased region" description="Basic and acidic residues" evidence="6">
    <location>
        <begin position="97"/>
        <end position="106"/>
    </location>
</feature>
<keyword evidence="4 7" id="KW-1133">Transmembrane helix</keyword>
<evidence type="ECO:0000256" key="1">
    <source>
        <dbReference type="ARBA" id="ARBA00004651"/>
    </source>
</evidence>
<evidence type="ECO:0000313" key="10">
    <source>
        <dbReference type="Proteomes" id="UP000273001"/>
    </source>
</evidence>
<proteinExistence type="predicted"/>
<dbReference type="Pfam" id="PF13396">
    <property type="entry name" value="PLDc_N"/>
    <property type="match status" value="1"/>
</dbReference>
<evidence type="ECO:0000256" key="6">
    <source>
        <dbReference type="SAM" id="MobiDB-lite"/>
    </source>
</evidence>
<evidence type="ECO:0000313" key="9">
    <source>
        <dbReference type="EMBL" id="AYD90319.1"/>
    </source>
</evidence>
<feature type="domain" description="Cardiolipin synthase N-terminal" evidence="8">
    <location>
        <begin position="11"/>
        <end position="57"/>
    </location>
</feature>
<feature type="compositionally biased region" description="Basic and acidic residues" evidence="6">
    <location>
        <begin position="79"/>
        <end position="88"/>
    </location>
</feature>
<feature type="compositionally biased region" description="Polar residues" evidence="6">
    <location>
        <begin position="116"/>
        <end position="137"/>
    </location>
</feature>
<dbReference type="InterPro" id="IPR027379">
    <property type="entry name" value="CLS_N"/>
</dbReference>
<keyword evidence="5 7" id="KW-0472">Membrane</keyword>
<feature type="compositionally biased region" description="Low complexity" evidence="6">
    <location>
        <begin position="166"/>
        <end position="178"/>
    </location>
</feature>
<organism evidence="9 10">
    <name type="scientific">Actinomyces lilanjuaniae</name>
    <dbReference type="NCBI Taxonomy" id="2321394"/>
    <lineage>
        <taxon>Bacteria</taxon>
        <taxon>Bacillati</taxon>
        <taxon>Actinomycetota</taxon>
        <taxon>Actinomycetes</taxon>
        <taxon>Actinomycetales</taxon>
        <taxon>Actinomycetaceae</taxon>
        <taxon>Actinomyces</taxon>
    </lineage>
</organism>
<evidence type="ECO:0000256" key="5">
    <source>
        <dbReference type="ARBA" id="ARBA00023136"/>
    </source>
</evidence>
<evidence type="ECO:0000256" key="4">
    <source>
        <dbReference type="ARBA" id="ARBA00022989"/>
    </source>
</evidence>
<evidence type="ECO:0000256" key="7">
    <source>
        <dbReference type="SAM" id="Phobius"/>
    </source>
</evidence>
<accession>A0ABM6Z597</accession>
<protein>
    <submittedName>
        <fullName evidence="9">PLDc_N domain-containing protein</fullName>
    </submittedName>
</protein>